<dbReference type="AlphaFoldDB" id="A0AAV0KDZ7"/>
<dbReference type="Gene3D" id="3.30.420.10">
    <property type="entry name" value="Ribonuclease H-like superfamily/Ribonuclease H"/>
    <property type="match status" value="1"/>
</dbReference>
<organism evidence="2 3">
    <name type="scientific">Linum tenue</name>
    <dbReference type="NCBI Taxonomy" id="586396"/>
    <lineage>
        <taxon>Eukaryota</taxon>
        <taxon>Viridiplantae</taxon>
        <taxon>Streptophyta</taxon>
        <taxon>Embryophyta</taxon>
        <taxon>Tracheophyta</taxon>
        <taxon>Spermatophyta</taxon>
        <taxon>Magnoliopsida</taxon>
        <taxon>eudicotyledons</taxon>
        <taxon>Gunneridae</taxon>
        <taxon>Pentapetalae</taxon>
        <taxon>rosids</taxon>
        <taxon>fabids</taxon>
        <taxon>Malpighiales</taxon>
        <taxon>Linaceae</taxon>
        <taxon>Linum</taxon>
    </lineage>
</organism>
<proteinExistence type="predicted"/>
<dbReference type="GO" id="GO:0004523">
    <property type="term" value="F:RNA-DNA hybrid ribonuclease activity"/>
    <property type="evidence" value="ECO:0007669"/>
    <property type="project" value="InterPro"/>
</dbReference>
<keyword evidence="3" id="KW-1185">Reference proteome</keyword>
<dbReference type="PANTHER" id="PTHR47723:SF19">
    <property type="entry name" value="POLYNUCLEOTIDYL TRANSFERASE, RIBONUCLEASE H-LIKE SUPERFAMILY PROTEIN"/>
    <property type="match status" value="1"/>
</dbReference>
<dbReference type="Proteomes" id="UP001154282">
    <property type="component" value="Unassembled WGS sequence"/>
</dbReference>
<dbReference type="Pfam" id="PF13456">
    <property type="entry name" value="RVT_3"/>
    <property type="match status" value="1"/>
</dbReference>
<evidence type="ECO:0000313" key="2">
    <source>
        <dbReference type="EMBL" id="CAI0420277.1"/>
    </source>
</evidence>
<sequence length="119" mass="12962">MINTDGFVITTTNRAAGGGLIRDCLGRYHGVFAANYGNCSITRAEQNAAEFGLSLAWSLGFMKVHLCLDSSIAINIIKNKNDAAHKHGLLTLEINRLLALDWDVQISHFLGNATTLLNF</sequence>
<dbReference type="SUPFAM" id="SSF53098">
    <property type="entry name" value="Ribonuclease H-like"/>
    <property type="match status" value="1"/>
</dbReference>
<dbReference type="GO" id="GO:0003676">
    <property type="term" value="F:nucleic acid binding"/>
    <property type="evidence" value="ECO:0007669"/>
    <property type="project" value="InterPro"/>
</dbReference>
<dbReference type="PANTHER" id="PTHR47723">
    <property type="entry name" value="OS05G0353850 PROTEIN"/>
    <property type="match status" value="1"/>
</dbReference>
<protein>
    <recommendedName>
        <fullName evidence="1">RNase H type-1 domain-containing protein</fullName>
    </recommendedName>
</protein>
<dbReference type="EMBL" id="CAMGYJ010000005">
    <property type="protein sequence ID" value="CAI0420277.1"/>
    <property type="molecule type" value="Genomic_DNA"/>
</dbReference>
<dbReference type="InterPro" id="IPR002156">
    <property type="entry name" value="RNaseH_domain"/>
</dbReference>
<dbReference type="InterPro" id="IPR012337">
    <property type="entry name" value="RNaseH-like_sf"/>
</dbReference>
<dbReference type="InterPro" id="IPR044730">
    <property type="entry name" value="RNase_H-like_dom_plant"/>
</dbReference>
<name>A0AAV0KDZ7_9ROSI</name>
<evidence type="ECO:0000259" key="1">
    <source>
        <dbReference type="Pfam" id="PF13456"/>
    </source>
</evidence>
<comment type="caution">
    <text evidence="2">The sequence shown here is derived from an EMBL/GenBank/DDBJ whole genome shotgun (WGS) entry which is preliminary data.</text>
</comment>
<gene>
    <name evidence="2" type="ORF">LITE_LOCUS18330</name>
</gene>
<dbReference type="CDD" id="cd06222">
    <property type="entry name" value="RNase_H_like"/>
    <property type="match status" value="1"/>
</dbReference>
<reference evidence="2" key="1">
    <citation type="submission" date="2022-08" db="EMBL/GenBank/DDBJ databases">
        <authorList>
            <person name="Gutierrez-Valencia J."/>
        </authorList>
    </citation>
    <scope>NUCLEOTIDE SEQUENCE</scope>
</reference>
<accession>A0AAV0KDZ7</accession>
<feature type="domain" description="RNase H type-1" evidence="1">
    <location>
        <begin position="3"/>
        <end position="109"/>
    </location>
</feature>
<evidence type="ECO:0000313" key="3">
    <source>
        <dbReference type="Proteomes" id="UP001154282"/>
    </source>
</evidence>
<dbReference type="InterPro" id="IPR036397">
    <property type="entry name" value="RNaseH_sf"/>
</dbReference>
<dbReference type="InterPro" id="IPR053151">
    <property type="entry name" value="RNase_H-like"/>
</dbReference>